<organism evidence="7 8">
    <name type="scientific">Frankia nepalensis</name>
    <dbReference type="NCBI Taxonomy" id="1836974"/>
    <lineage>
        <taxon>Bacteria</taxon>
        <taxon>Bacillati</taxon>
        <taxon>Actinomycetota</taxon>
        <taxon>Actinomycetes</taxon>
        <taxon>Frankiales</taxon>
        <taxon>Frankiaceae</taxon>
        <taxon>Frankia</taxon>
    </lineage>
</organism>
<keyword evidence="2" id="KW-0677">Repeat</keyword>
<dbReference type="Gene3D" id="1.10.10.10">
    <property type="entry name" value="Winged helix-like DNA-binding domain superfamily/Winged helix DNA-binding domain"/>
    <property type="match status" value="1"/>
</dbReference>
<dbReference type="PRINTS" id="PR00320">
    <property type="entry name" value="GPROTEINBRPT"/>
</dbReference>
<dbReference type="Pfam" id="PF00400">
    <property type="entry name" value="WD40"/>
    <property type="match status" value="11"/>
</dbReference>
<evidence type="ECO:0000313" key="8">
    <source>
        <dbReference type="Proteomes" id="UP000604475"/>
    </source>
</evidence>
<feature type="repeat" description="WD" evidence="3">
    <location>
        <begin position="973"/>
        <end position="1014"/>
    </location>
</feature>
<dbReference type="Gene3D" id="1.25.40.370">
    <property type="match status" value="1"/>
</dbReference>
<dbReference type="GO" id="GO:0043531">
    <property type="term" value="F:ADP binding"/>
    <property type="evidence" value="ECO:0007669"/>
    <property type="project" value="InterPro"/>
</dbReference>
<dbReference type="InterPro" id="IPR025139">
    <property type="entry name" value="DUF4062"/>
</dbReference>
<feature type="repeat" description="WD" evidence="3">
    <location>
        <begin position="1285"/>
        <end position="1312"/>
    </location>
</feature>
<evidence type="ECO:0000256" key="3">
    <source>
        <dbReference type="PROSITE-ProRule" id="PRU00221"/>
    </source>
</evidence>
<feature type="region of interest" description="Disordered" evidence="4">
    <location>
        <begin position="446"/>
        <end position="470"/>
    </location>
</feature>
<dbReference type="Proteomes" id="UP000604475">
    <property type="component" value="Unassembled WGS sequence"/>
</dbReference>
<dbReference type="Gene3D" id="3.40.50.300">
    <property type="entry name" value="P-loop containing nucleotide triphosphate hydrolases"/>
    <property type="match status" value="1"/>
</dbReference>
<keyword evidence="8" id="KW-1185">Reference proteome</keyword>
<evidence type="ECO:0000256" key="2">
    <source>
        <dbReference type="ARBA" id="ARBA00022737"/>
    </source>
</evidence>
<dbReference type="PANTHER" id="PTHR44019">
    <property type="entry name" value="WD REPEAT-CONTAINING PROTEIN 55"/>
    <property type="match status" value="1"/>
</dbReference>
<dbReference type="InterPro" id="IPR050505">
    <property type="entry name" value="WDR55/POC1"/>
</dbReference>
<gene>
    <name evidence="7" type="ORF">I7412_41900</name>
</gene>
<name>A0A937UVV2_9ACTN</name>
<feature type="repeat" description="WD" evidence="3">
    <location>
        <begin position="887"/>
        <end position="928"/>
    </location>
</feature>
<keyword evidence="1 3" id="KW-0853">WD repeat</keyword>
<evidence type="ECO:0000259" key="6">
    <source>
        <dbReference type="Pfam" id="PF13271"/>
    </source>
</evidence>
<dbReference type="InterPro" id="IPR036388">
    <property type="entry name" value="WH-like_DNA-bd_sf"/>
</dbReference>
<sequence>MVPAGWGKTPGRPMGGPRRVFLSHTAELRQYPREQSYVAAAERALARAGDVAVDMATFGARDDPPAAFCVEQVRASDVYVGLIGFRYGSPTRERPDLSYTELEFEAATEGGIPRLVFLLADDALVPIQAFSDPVHGDRQRRFRTRLTDSGIIIAVFHTPADLETAVLDALVKLRERQLSALAALPALAMDDSLVPADLAAVVPDRPALRTGPRRPWMVPSRHGKVVARPELTGTVLARLLDRRGVPAVPPAALGEALPVLRPVARPPAVPALPASTGTHAPEGPAATAGQAAPAARVVVLRGVGGFGKTTLAAEVCRQPEIPDAFPGGVLWVTLGEAVGGASLADKINDLSEALSGTRPALADPEQAGFRLGELLGSAARLMVVDDVWTRAQLAPFLQGGPGCVRLVTTRMRDLPVDMATTDTVEVGAMADAEAVRLLAQDLAAGSAADPSGAGSPPTPPPGAAALDTPTGAALPADRVWRLLDATGRWPVLLRLVNRALVREVRGGVEPARAADKVLGRLARRGPTAFDVTRLEDRNQAVRATLSASLALLTGDEHDRYLELAIFPEDVEIPGQVLNAYWAATGALSEDEADDLCQELADLSLVLAYRRDPPALLLQDVLRSYLRAEVGPRRLRELHGELCDAARAWLLGPGGAGAPTEPAAWWELRDDAGYLWTHLATHLAGAGRPDEVLALARDLRWTAAKLARPGLGLVAADADLARAGALAPTDPMPRALRRALRQTAHLFGPTDPPRALDAVLLSRLDGIPALADAHARFAATLAGPRLVNRWSLPDQPHPGLVRVLQGHHRSVNACAVAPSGGWLASAGDDGTVRLWDADAATARAVLTGHRGAVHACAISPDGRFVVSGGADGTARIWDAAGGPARFELRGHRGDVRGVAVAPSGRWFATCGDDGTVRCWRVNSGRLVQTIEVTRGRRVRSCAISPDGTLLAAACEDGTIRLFDPRVGGLPTGLLSGHRGPVRRLAVCAGPAWLVSVGEDGTARRWDPAAGRVVARHELGAGGAARDCAVSADGGLLAATAADGVVRLWDTATGARHQLVGPSGTAAVCALAADGSWLVSAGRHGVLRVWDTRVADPDTTSGGRDEGMRGCVASADGRWVVSISEDGSAVVWDVATAEPGAALAGESPFPTRGGAVAPDDSWVALPGRDGGVRLWEPATGTARVLIASPSEVRGYAAGPAGSQLFGACADGVVRMWDTHSGEWLRSYGPATAGGWDGSASTLAEPTTGSSDPSRPPRSGPEISERYYYTGDLGTLDRGGAQACAVAPDGAWVAAGGDDGRVGVWNVRSHAQLALLAGHTDEVLDLVVAPDGRFLVSAGADHTLRVWWTDDWRPGPVLAGHTHTVRAATISPDGAFVASTSGDGSVRIWDTAAWGPVALMRFDGAGRDCAWLPDSRGLVVAASGGLYLYELVLD</sequence>
<dbReference type="PROSITE" id="PS50294">
    <property type="entry name" value="WD_REPEATS_REGION"/>
    <property type="match status" value="6"/>
</dbReference>
<dbReference type="InterPro" id="IPR027417">
    <property type="entry name" value="P-loop_NTPase"/>
</dbReference>
<dbReference type="InterPro" id="IPR020472">
    <property type="entry name" value="WD40_PAC1"/>
</dbReference>
<dbReference type="Pfam" id="PF00931">
    <property type="entry name" value="NB-ARC"/>
    <property type="match status" value="1"/>
</dbReference>
<feature type="repeat" description="WD" evidence="3">
    <location>
        <begin position="1313"/>
        <end position="1344"/>
    </location>
</feature>
<dbReference type="SMART" id="SM00320">
    <property type="entry name" value="WD40"/>
    <property type="match status" value="13"/>
</dbReference>
<feature type="repeat" description="WD" evidence="3">
    <location>
        <begin position="1183"/>
        <end position="1224"/>
    </location>
</feature>
<reference evidence="7" key="1">
    <citation type="submission" date="2020-12" db="EMBL/GenBank/DDBJ databases">
        <title>Genomic characterization of non-nitrogen-fixing Frankia strains.</title>
        <authorList>
            <person name="Carlos-Shanley C."/>
            <person name="Guerra T."/>
            <person name="Hahn D."/>
        </authorList>
    </citation>
    <scope>NUCLEOTIDE SEQUENCE</scope>
    <source>
        <strain evidence="7">CN6</strain>
    </source>
</reference>
<feature type="repeat" description="WD" evidence="3">
    <location>
        <begin position="1355"/>
        <end position="1387"/>
    </location>
</feature>
<dbReference type="GO" id="GO:0005829">
    <property type="term" value="C:cytosol"/>
    <property type="evidence" value="ECO:0007669"/>
    <property type="project" value="UniProtKB-ARBA"/>
</dbReference>
<dbReference type="InterPro" id="IPR015943">
    <property type="entry name" value="WD40/YVTN_repeat-like_dom_sf"/>
</dbReference>
<dbReference type="InterPro" id="IPR002182">
    <property type="entry name" value="NB-ARC"/>
</dbReference>
<dbReference type="SUPFAM" id="SSF52540">
    <property type="entry name" value="P-loop containing nucleoside triphosphate hydrolases"/>
    <property type="match status" value="1"/>
</dbReference>
<proteinExistence type="predicted"/>
<evidence type="ECO:0000259" key="5">
    <source>
        <dbReference type="Pfam" id="PF00931"/>
    </source>
</evidence>
<dbReference type="SUPFAM" id="SSF50998">
    <property type="entry name" value="Quinoprotein alcohol dehydrogenase-like"/>
    <property type="match status" value="1"/>
</dbReference>
<feature type="repeat" description="WD" evidence="3">
    <location>
        <begin position="803"/>
        <end position="844"/>
    </location>
</feature>
<feature type="domain" description="DUF4062" evidence="6">
    <location>
        <begin position="19"/>
        <end position="107"/>
    </location>
</feature>
<feature type="domain" description="NB-ARC" evidence="5">
    <location>
        <begin position="296"/>
        <end position="440"/>
    </location>
</feature>
<evidence type="ECO:0000256" key="4">
    <source>
        <dbReference type="SAM" id="MobiDB-lite"/>
    </source>
</evidence>
<dbReference type="PROSITE" id="PS00678">
    <property type="entry name" value="WD_REPEATS_1"/>
    <property type="match status" value="3"/>
</dbReference>
<accession>A0A937UVV2</accession>
<dbReference type="PANTHER" id="PTHR44019:SF8">
    <property type="entry name" value="POC1 CENTRIOLAR PROTEIN HOMOLOG"/>
    <property type="match status" value="1"/>
</dbReference>
<evidence type="ECO:0000313" key="7">
    <source>
        <dbReference type="EMBL" id="MBL7633600.1"/>
    </source>
</evidence>
<dbReference type="InterPro" id="IPR011047">
    <property type="entry name" value="Quinoprotein_ADH-like_sf"/>
</dbReference>
<dbReference type="InterPro" id="IPR036322">
    <property type="entry name" value="WD40_repeat_dom_sf"/>
</dbReference>
<evidence type="ECO:0000256" key="1">
    <source>
        <dbReference type="ARBA" id="ARBA00022574"/>
    </source>
</evidence>
<dbReference type="InterPro" id="IPR019775">
    <property type="entry name" value="WD40_repeat_CS"/>
</dbReference>
<feature type="region of interest" description="Disordered" evidence="4">
    <location>
        <begin position="1233"/>
        <end position="1260"/>
    </location>
</feature>
<feature type="repeat" description="WD" evidence="3">
    <location>
        <begin position="1027"/>
        <end position="1057"/>
    </location>
</feature>
<dbReference type="InterPro" id="IPR001680">
    <property type="entry name" value="WD40_rpt"/>
</dbReference>
<dbReference type="PROSITE" id="PS50082">
    <property type="entry name" value="WD_REPEATS_2"/>
    <property type="match status" value="9"/>
</dbReference>
<feature type="repeat" description="WD" evidence="3">
    <location>
        <begin position="845"/>
        <end position="877"/>
    </location>
</feature>
<dbReference type="SUPFAM" id="SSF50978">
    <property type="entry name" value="WD40 repeat-like"/>
    <property type="match status" value="1"/>
</dbReference>
<feature type="compositionally biased region" description="Low complexity" evidence="4">
    <location>
        <begin position="446"/>
        <end position="455"/>
    </location>
</feature>
<dbReference type="Pfam" id="PF13271">
    <property type="entry name" value="DUF4062"/>
    <property type="match status" value="1"/>
</dbReference>
<dbReference type="Gene3D" id="2.130.10.10">
    <property type="entry name" value="YVTN repeat-like/Quinoprotein amine dehydrogenase"/>
    <property type="match status" value="5"/>
</dbReference>
<dbReference type="EMBL" id="JAEACQ010000389">
    <property type="protein sequence ID" value="MBL7633600.1"/>
    <property type="molecule type" value="Genomic_DNA"/>
</dbReference>
<comment type="caution">
    <text evidence="7">The sequence shown here is derived from an EMBL/GenBank/DDBJ whole genome shotgun (WGS) entry which is preliminary data.</text>
</comment>
<dbReference type="CDD" id="cd00200">
    <property type="entry name" value="WD40"/>
    <property type="match status" value="2"/>
</dbReference>
<protein>
    <submittedName>
        <fullName evidence="7">DUF4062 domain-containing protein</fullName>
    </submittedName>
</protein>